<evidence type="ECO:0000256" key="5">
    <source>
        <dbReference type="ARBA" id="ARBA00022729"/>
    </source>
</evidence>
<evidence type="ECO:0000256" key="6">
    <source>
        <dbReference type="ARBA" id="ARBA00022741"/>
    </source>
</evidence>
<evidence type="ECO:0000259" key="15">
    <source>
        <dbReference type="PROSITE" id="PS50011"/>
    </source>
</evidence>
<dbReference type="PROSITE" id="PS00107">
    <property type="entry name" value="PROTEIN_KINASE_ATP"/>
    <property type="match status" value="1"/>
</dbReference>
<keyword evidence="4 14" id="KW-0812">Transmembrane</keyword>
<dbReference type="Gene3D" id="2.60.120.430">
    <property type="entry name" value="Galactose-binding lectin"/>
    <property type="match status" value="1"/>
</dbReference>
<dbReference type="SMART" id="SM00220">
    <property type="entry name" value="S_TKc"/>
    <property type="match status" value="1"/>
</dbReference>
<dbReference type="InterPro" id="IPR024788">
    <property type="entry name" value="Malectin-like_Carb-bd_dom"/>
</dbReference>
<dbReference type="SUPFAM" id="SSF56112">
    <property type="entry name" value="Protein kinase-like (PK-like)"/>
    <property type="match status" value="1"/>
</dbReference>
<dbReference type="FunFam" id="3.30.200.20:FF:000039">
    <property type="entry name" value="receptor-like protein kinase FERONIA"/>
    <property type="match status" value="1"/>
</dbReference>
<dbReference type="PROSITE" id="PS00108">
    <property type="entry name" value="PROTEIN_KINASE_ST"/>
    <property type="match status" value="1"/>
</dbReference>
<dbReference type="InterPro" id="IPR001245">
    <property type="entry name" value="Ser-Thr/Tyr_kinase_cat_dom"/>
</dbReference>
<dbReference type="GO" id="GO:0005524">
    <property type="term" value="F:ATP binding"/>
    <property type="evidence" value="ECO:0007669"/>
    <property type="project" value="UniProtKB-UniRule"/>
</dbReference>
<dbReference type="FunFam" id="1.10.510.10:FF:000252">
    <property type="entry name" value="Receptor-like protein kinase FERONIA"/>
    <property type="match status" value="1"/>
</dbReference>
<dbReference type="Pfam" id="PF07714">
    <property type="entry name" value="PK_Tyr_Ser-Thr"/>
    <property type="match status" value="1"/>
</dbReference>
<proteinExistence type="evidence at transcript level"/>
<keyword evidence="3" id="KW-0808">Transferase</keyword>
<evidence type="ECO:0000256" key="8">
    <source>
        <dbReference type="ARBA" id="ARBA00022840"/>
    </source>
</evidence>
<evidence type="ECO:0000256" key="9">
    <source>
        <dbReference type="ARBA" id="ARBA00022989"/>
    </source>
</evidence>
<keyword evidence="7" id="KW-0418">Kinase</keyword>
<keyword evidence="9 14" id="KW-1133">Transmembrane helix</keyword>
<name>A0A1J0F5V7_FRAAN</name>
<dbReference type="InterPro" id="IPR045272">
    <property type="entry name" value="ANXUR1/2-like"/>
</dbReference>
<evidence type="ECO:0000256" key="11">
    <source>
        <dbReference type="ARBA" id="ARBA00023180"/>
    </source>
</evidence>
<keyword evidence="5" id="KW-0732">Signal</keyword>
<dbReference type="InterPro" id="IPR000719">
    <property type="entry name" value="Prot_kinase_dom"/>
</dbReference>
<dbReference type="InterPro" id="IPR017441">
    <property type="entry name" value="Protein_kinase_ATP_BS"/>
</dbReference>
<feature type="region of interest" description="Disordered" evidence="13">
    <location>
        <begin position="764"/>
        <end position="791"/>
    </location>
</feature>
<keyword evidence="10 14" id="KW-0472">Membrane</keyword>
<dbReference type="PANTHER" id="PTHR27003">
    <property type="entry name" value="OS07G0166700 PROTEIN"/>
    <property type="match status" value="1"/>
</dbReference>
<dbReference type="InterPro" id="IPR011009">
    <property type="entry name" value="Kinase-like_dom_sf"/>
</dbReference>
<evidence type="ECO:0000256" key="13">
    <source>
        <dbReference type="SAM" id="MobiDB-lite"/>
    </source>
</evidence>
<dbReference type="Gene3D" id="1.10.510.10">
    <property type="entry name" value="Transferase(Phosphotransferase) domain 1"/>
    <property type="match status" value="1"/>
</dbReference>
<dbReference type="AlphaFoldDB" id="A0A1J0F5V7"/>
<evidence type="ECO:0000256" key="1">
    <source>
        <dbReference type="ARBA" id="ARBA00004479"/>
    </source>
</evidence>
<reference evidence="16" key="1">
    <citation type="submission" date="2016-06" db="EMBL/GenBank/DDBJ databases">
        <title>Cloning and characterization of the FERONIA gene from Fragaria x ananassa.</title>
        <authorList>
            <person name="Jia M.R."/>
            <person name="Li B.B."/>
            <person name="Jia W.S."/>
        </authorList>
    </citation>
    <scope>NUCLEOTIDE SEQUENCE</scope>
</reference>
<dbReference type="PANTHER" id="PTHR27003:SF330">
    <property type="entry name" value="PROTEIN KINASE DOMAIN-CONTAINING PROTEIN"/>
    <property type="match status" value="1"/>
</dbReference>
<evidence type="ECO:0000256" key="4">
    <source>
        <dbReference type="ARBA" id="ARBA00022692"/>
    </source>
</evidence>
<keyword evidence="8 12" id="KW-0067">ATP-binding</keyword>
<comment type="subcellular location">
    <subcellularLocation>
        <location evidence="1">Membrane</location>
        <topology evidence="1">Single-pass type I membrane protein</topology>
    </subcellularLocation>
</comment>
<evidence type="ECO:0000256" key="7">
    <source>
        <dbReference type="ARBA" id="ARBA00022777"/>
    </source>
</evidence>
<dbReference type="Pfam" id="PF12819">
    <property type="entry name" value="Malectin_like"/>
    <property type="match status" value="1"/>
</dbReference>
<keyword evidence="6 12" id="KW-0547">Nucleotide-binding</keyword>
<evidence type="ECO:0000313" key="16">
    <source>
        <dbReference type="EMBL" id="APC23829.1"/>
    </source>
</evidence>
<dbReference type="InterPro" id="IPR008271">
    <property type="entry name" value="Ser/Thr_kinase_AS"/>
</dbReference>
<feature type="binding site" evidence="12">
    <location>
        <position position="493"/>
    </location>
    <ligand>
        <name>ATP</name>
        <dbReference type="ChEBI" id="CHEBI:30616"/>
    </ligand>
</feature>
<dbReference type="EMBL" id="KX374344">
    <property type="protein sequence ID" value="APC23829.1"/>
    <property type="molecule type" value="mRNA"/>
</dbReference>
<dbReference type="FunFam" id="2.60.120.430:FF:000007">
    <property type="entry name" value="FERONIA receptor-like kinase"/>
    <property type="match status" value="1"/>
</dbReference>
<sequence>MVIDCGPSSTTLSNKVGFLKPVSPLSTADDESNDGASSHIPGPILFQTDYTYVCIVPPGPKIIQFQFYPPSLGSTNESKALFTISAGKYTLLKTSASSCSIGSQGQIQHAIREFYINVDDGRLNVTFTPSSTPGAYAFVNKIKVVPVPTSLYVRGNDEDPLQIRLLGHNPNDQQLYILNNSRALETMYRVNIGGPFISPDLDGSEMMRTWSTDKSYMSINEEVDTDILQSKIKIKYSAEVPAYTAPVKVYTTTRASYVNGGNTSWSFPLDPGFYYLIRLHFCEINKKIKLGERVFKVYINYQTAEGHADVFEWSNGAGFPVHRDYVVDYASGHSNSTQNLVVAIEGINSELDDHQGILNGLEIFKISDKNNNLAGAHPFGFEVDQYRNIPTLTATLFRRIIVTLLAILLGVMVLTVVFHFIRFRLGRTWVKQSFLPWHYSSDQYYCQKFSLTEMKSATNNFCQAFQIGSGGFGNVYKGYIGGGVYTVDTVAIKRANPTSKQGLHEFQTEITMLSKLRHRHLVSLIGYCKEDKEMILVYDYMAQGTLRDHLYGNPRKPPLPWKLRVKICIGAARGLHYLHTGANEKIIHRDVKSSNILLDRNLVAKVSDFGLSKVGPNPNMMSSDTAHSSNDDTPHVSTAVKGSFGYLDPEYYRRQKLTEKSDVYSFGVVLFEVVCARPAVMSIVQNGEPEHVNLSEWALQHYNPGQGGKAIDQILDPSLQGKINPESLKTFTDIARQCLRDRGSERPTMGDVLWKLELALQQQERDDQVENTRTGTSFPMEGTWQTRPGLL</sequence>
<dbReference type="GO" id="GO:0004674">
    <property type="term" value="F:protein serine/threonine kinase activity"/>
    <property type="evidence" value="ECO:0007669"/>
    <property type="project" value="UniProtKB-KW"/>
</dbReference>
<protein>
    <submittedName>
        <fullName evidence="16">MRLK39</fullName>
    </submittedName>
</protein>
<keyword evidence="11" id="KW-0325">Glycoprotein</keyword>
<dbReference type="CDD" id="cd14066">
    <property type="entry name" value="STKc_IRAK"/>
    <property type="match status" value="1"/>
</dbReference>
<keyword evidence="2" id="KW-0723">Serine/threonine-protein kinase</keyword>
<dbReference type="PROSITE" id="PS50011">
    <property type="entry name" value="PROTEIN_KINASE_DOM"/>
    <property type="match status" value="1"/>
</dbReference>
<evidence type="ECO:0000256" key="3">
    <source>
        <dbReference type="ARBA" id="ARBA00022679"/>
    </source>
</evidence>
<accession>A0A1J0F5V7</accession>
<evidence type="ECO:0000256" key="14">
    <source>
        <dbReference type="SAM" id="Phobius"/>
    </source>
</evidence>
<dbReference type="Gene3D" id="3.30.200.20">
    <property type="entry name" value="Phosphorylase Kinase, domain 1"/>
    <property type="match status" value="1"/>
</dbReference>
<feature type="transmembrane region" description="Helical" evidence="14">
    <location>
        <begin position="400"/>
        <end position="421"/>
    </location>
</feature>
<evidence type="ECO:0000256" key="2">
    <source>
        <dbReference type="ARBA" id="ARBA00022527"/>
    </source>
</evidence>
<dbReference type="GO" id="GO:0004714">
    <property type="term" value="F:transmembrane receptor protein tyrosine kinase activity"/>
    <property type="evidence" value="ECO:0007669"/>
    <property type="project" value="InterPro"/>
</dbReference>
<dbReference type="GO" id="GO:0005886">
    <property type="term" value="C:plasma membrane"/>
    <property type="evidence" value="ECO:0007669"/>
    <property type="project" value="TreeGrafter"/>
</dbReference>
<evidence type="ECO:0000256" key="10">
    <source>
        <dbReference type="ARBA" id="ARBA00023136"/>
    </source>
</evidence>
<dbReference type="GO" id="GO:0009506">
    <property type="term" value="C:plasmodesma"/>
    <property type="evidence" value="ECO:0007669"/>
    <property type="project" value="TreeGrafter"/>
</dbReference>
<evidence type="ECO:0000256" key="12">
    <source>
        <dbReference type="PROSITE-ProRule" id="PRU10141"/>
    </source>
</evidence>
<organism evidence="16">
    <name type="scientific">Fragaria ananassa</name>
    <name type="common">Strawberry</name>
    <name type="synonym">Fragaria chiloensis x Fragaria virginiana</name>
    <dbReference type="NCBI Taxonomy" id="3747"/>
    <lineage>
        <taxon>Eukaryota</taxon>
        <taxon>Viridiplantae</taxon>
        <taxon>Streptophyta</taxon>
        <taxon>Embryophyta</taxon>
        <taxon>Tracheophyta</taxon>
        <taxon>Spermatophyta</taxon>
        <taxon>Magnoliopsida</taxon>
        <taxon>eudicotyledons</taxon>
        <taxon>Gunneridae</taxon>
        <taxon>Pentapetalae</taxon>
        <taxon>rosids</taxon>
        <taxon>fabids</taxon>
        <taxon>Rosales</taxon>
        <taxon>Rosaceae</taxon>
        <taxon>Rosoideae</taxon>
        <taxon>Potentilleae</taxon>
        <taxon>Fragariinae</taxon>
        <taxon>Fragaria</taxon>
    </lineage>
</organism>
<feature type="domain" description="Protein kinase" evidence="15">
    <location>
        <begin position="461"/>
        <end position="760"/>
    </location>
</feature>